<organism evidence="2 3">
    <name type="scientific">Treponema porcinum</name>
    <dbReference type="NCBI Taxonomy" id="261392"/>
    <lineage>
        <taxon>Bacteria</taxon>
        <taxon>Pseudomonadati</taxon>
        <taxon>Spirochaetota</taxon>
        <taxon>Spirochaetia</taxon>
        <taxon>Spirochaetales</taxon>
        <taxon>Treponemataceae</taxon>
        <taxon>Treponema</taxon>
    </lineage>
</organism>
<dbReference type="EMBL" id="FUWG01000002">
    <property type="protein sequence ID" value="SJZ29746.1"/>
    <property type="molecule type" value="Genomic_DNA"/>
</dbReference>
<feature type="transmembrane region" description="Helical" evidence="1">
    <location>
        <begin position="56"/>
        <end position="76"/>
    </location>
</feature>
<feature type="transmembrane region" description="Helical" evidence="1">
    <location>
        <begin position="88"/>
        <end position="112"/>
    </location>
</feature>
<keyword evidence="1" id="KW-0812">Transmembrane</keyword>
<keyword evidence="1" id="KW-1133">Transmembrane helix</keyword>
<keyword evidence="1" id="KW-0472">Membrane</keyword>
<dbReference type="GeneID" id="78315572"/>
<dbReference type="AlphaFoldDB" id="A0A1T4JHV7"/>
<evidence type="ECO:0000313" key="3">
    <source>
        <dbReference type="Proteomes" id="UP000190423"/>
    </source>
</evidence>
<dbReference type="RefSeq" id="WP_078932162.1">
    <property type="nucleotide sequence ID" value="NZ_FUWG01000002.1"/>
</dbReference>
<feature type="transmembrane region" description="Helical" evidence="1">
    <location>
        <begin position="32"/>
        <end position="50"/>
    </location>
</feature>
<sequence length="362" mass="40531">MNSSFLGEVLILVLLVINSCRIFFLKYGKIDALTVLAPVCVILSVLQIIAWNADFFSILIFTVSAVAFFINFRALLRFASGLYVDHYSIAFKTGAALILFVSAVSLGILLYFRPVIVQPSDYKAVQSKVRLVGSFVGGFHTASAFESADGIVTVCAPVPEQPSAGSGAELPCVLIIPDKRADTNFYLPYMYMLSKCGFTVYSGDFSARDVKWFHSAADVCFFRRFFSVCAYLKNPHQYEAEKEFYTFNISKEIDAMVNFIRRNASENQKIFIVYDWMADTAVSDYAKLHPDVADGFLNLCDFEEYVTPGFGFVRQLEPFTAFRLGFGKSNDLKEIQLVADRTLSLLPQEKNSQAEEQSNDAE</sequence>
<dbReference type="Proteomes" id="UP000190423">
    <property type="component" value="Unassembled WGS sequence"/>
</dbReference>
<evidence type="ECO:0000256" key="1">
    <source>
        <dbReference type="SAM" id="Phobius"/>
    </source>
</evidence>
<protein>
    <submittedName>
        <fullName evidence="2">Uncharacterized protein</fullName>
    </submittedName>
</protein>
<dbReference type="OrthoDB" id="361369at2"/>
<keyword evidence="3" id="KW-1185">Reference proteome</keyword>
<name>A0A1T4JHV7_TREPO</name>
<proteinExistence type="predicted"/>
<evidence type="ECO:0000313" key="2">
    <source>
        <dbReference type="EMBL" id="SJZ29746.1"/>
    </source>
</evidence>
<gene>
    <name evidence="2" type="ORF">SAMN02745149_00249</name>
</gene>
<accession>A0A1T4JHV7</accession>
<feature type="transmembrane region" description="Helical" evidence="1">
    <location>
        <begin position="6"/>
        <end position="25"/>
    </location>
</feature>
<dbReference type="STRING" id="261392.SAMN02745149_00249"/>
<reference evidence="2 3" key="1">
    <citation type="submission" date="2017-02" db="EMBL/GenBank/DDBJ databases">
        <authorList>
            <person name="Peterson S.W."/>
        </authorList>
    </citation>
    <scope>NUCLEOTIDE SEQUENCE [LARGE SCALE GENOMIC DNA]</scope>
    <source>
        <strain evidence="2 3">ATCC BAA-908</strain>
    </source>
</reference>